<feature type="transmembrane region" description="Helical" evidence="1">
    <location>
        <begin position="12"/>
        <end position="36"/>
    </location>
</feature>
<feature type="transmembrane region" description="Helical" evidence="1">
    <location>
        <begin position="186"/>
        <end position="208"/>
    </location>
</feature>
<dbReference type="AlphaFoldDB" id="A0A443I7V3"/>
<evidence type="ECO:0000256" key="1">
    <source>
        <dbReference type="SAM" id="Phobius"/>
    </source>
</evidence>
<dbReference type="STRING" id="264951.A0A443I7V3"/>
<dbReference type="Gene3D" id="3.40.50.1820">
    <property type="entry name" value="alpha/beta hydrolase"/>
    <property type="match status" value="1"/>
</dbReference>
<dbReference type="Proteomes" id="UP000283841">
    <property type="component" value="Unassembled WGS sequence"/>
</dbReference>
<keyword evidence="1" id="KW-0812">Transmembrane</keyword>
<keyword evidence="3" id="KW-1185">Reference proteome</keyword>
<feature type="transmembrane region" description="Helical" evidence="1">
    <location>
        <begin position="48"/>
        <end position="68"/>
    </location>
</feature>
<sequence length="519" mass="60005">MIGKSTPEYVFIRCSILFLHNIAPVSVLYCILLVFSQSILPGIQLHRVPLPIQIWLAAEAIFFSIIFLPHKYLLSRSTIDIEPIAETERDELFRRCSMNIPEMERFLKGWFVVSEIDEIRRENVKGFIRWGFFNNLPGGRETEDDIESYTRQLEELQGRRFPPGKNSSLEHLGQRLEKTDGLHRSLLWYLVIFVVDAITYSSMMYNGFSFYRTTLTRFFRVFPLRPYTLFSSRKSPAPHLTYWYREHKAKDRLPVLFLHGIGVGLWPYTKFLGELIRDGKNEDIGIIALEMMPISSRMTQPATKKDQMVSEIHAILKKHRWDKVVLVSHSYGTVVATHLIKSPVTAPYVGPAVFIDPVCFLLHLPDVAYNFTVRKPVHANEHQLWYFASKDMGVAHTLAKRFSWSDNIIWKEDLGVEEARPSRKKGRKVTVALSGQDLIVDSEAVGQYLQSTTEKVAKQHSRLSIGYPERDPSSWKRRQWQGSGLEILWYDALDHAQVFDSRETRLPIIKAITLYSLTG</sequence>
<reference evidence="2 3" key="1">
    <citation type="journal article" date="2018" name="Front. Microbiol.">
        <title>Genomic and genetic insights into a cosmopolitan fungus, Paecilomyces variotii (Eurotiales).</title>
        <authorList>
            <person name="Urquhart A.S."/>
            <person name="Mondo S.J."/>
            <person name="Makela M.R."/>
            <person name="Hane J.K."/>
            <person name="Wiebenga A."/>
            <person name="He G."/>
            <person name="Mihaltcheva S."/>
            <person name="Pangilinan J."/>
            <person name="Lipzen A."/>
            <person name="Barry K."/>
            <person name="de Vries R.P."/>
            <person name="Grigoriev I.V."/>
            <person name="Idnurm A."/>
        </authorList>
    </citation>
    <scope>NUCLEOTIDE SEQUENCE [LARGE SCALE GENOMIC DNA]</scope>
    <source>
        <strain evidence="2 3">CBS 101075</strain>
    </source>
</reference>
<evidence type="ECO:0000313" key="2">
    <source>
        <dbReference type="EMBL" id="RWR00181.1"/>
    </source>
</evidence>
<proteinExistence type="predicted"/>
<organism evidence="2 3">
    <name type="scientific">Byssochlamys spectabilis</name>
    <name type="common">Paecilomyces variotii</name>
    <dbReference type="NCBI Taxonomy" id="264951"/>
    <lineage>
        <taxon>Eukaryota</taxon>
        <taxon>Fungi</taxon>
        <taxon>Dikarya</taxon>
        <taxon>Ascomycota</taxon>
        <taxon>Pezizomycotina</taxon>
        <taxon>Eurotiomycetes</taxon>
        <taxon>Eurotiomycetidae</taxon>
        <taxon>Eurotiales</taxon>
        <taxon>Thermoascaceae</taxon>
        <taxon>Paecilomyces</taxon>
    </lineage>
</organism>
<dbReference type="EMBL" id="RCNU01000001">
    <property type="protein sequence ID" value="RWR00181.1"/>
    <property type="molecule type" value="Genomic_DNA"/>
</dbReference>
<dbReference type="InterPro" id="IPR029058">
    <property type="entry name" value="AB_hydrolase_fold"/>
</dbReference>
<dbReference type="SUPFAM" id="SSF53474">
    <property type="entry name" value="alpha/beta-Hydrolases"/>
    <property type="match status" value="1"/>
</dbReference>
<keyword evidence="1" id="KW-0472">Membrane</keyword>
<dbReference type="PANTHER" id="PTHR37471:SF1">
    <property type="entry name" value="AB HYDROLASE-1 DOMAIN-CONTAINING PROTEIN"/>
    <property type="match status" value="1"/>
</dbReference>
<evidence type="ECO:0000313" key="3">
    <source>
        <dbReference type="Proteomes" id="UP000283841"/>
    </source>
</evidence>
<evidence type="ECO:0008006" key="4">
    <source>
        <dbReference type="Google" id="ProtNLM"/>
    </source>
</evidence>
<dbReference type="GeneID" id="39597028"/>
<dbReference type="RefSeq" id="XP_028489825.1">
    <property type="nucleotide sequence ID" value="XM_028627751.1"/>
</dbReference>
<accession>A0A443I7V3</accession>
<comment type="caution">
    <text evidence="2">The sequence shown here is derived from an EMBL/GenBank/DDBJ whole genome shotgun (WGS) entry which is preliminary data.</text>
</comment>
<dbReference type="PANTHER" id="PTHR37471">
    <property type="entry name" value="UNNAMED PRODUCT"/>
    <property type="match status" value="1"/>
</dbReference>
<keyword evidence="1" id="KW-1133">Transmembrane helix</keyword>
<name>A0A443I7V3_BYSSP</name>
<dbReference type="VEuPathDB" id="FungiDB:C8Q69DRAFT_396715"/>
<protein>
    <recommendedName>
        <fullName evidence="4">AB hydrolase-1 domain-containing protein</fullName>
    </recommendedName>
</protein>
<gene>
    <name evidence="2" type="ORF">C8Q69DRAFT_396715</name>
</gene>